<dbReference type="Proteomes" id="UP001057375">
    <property type="component" value="Unassembled WGS sequence"/>
</dbReference>
<proteinExistence type="predicted"/>
<evidence type="ECO:0000313" key="2">
    <source>
        <dbReference type="Proteomes" id="UP001057375"/>
    </source>
</evidence>
<protein>
    <submittedName>
        <fullName evidence="1">Uncharacterized protein</fullName>
    </submittedName>
</protein>
<accession>A0ABQ5KD24</accession>
<organism evidence="1 2">
    <name type="scientific">Aduncisulcus paluster</name>
    <dbReference type="NCBI Taxonomy" id="2918883"/>
    <lineage>
        <taxon>Eukaryota</taxon>
        <taxon>Metamonada</taxon>
        <taxon>Carpediemonas-like organisms</taxon>
        <taxon>Aduncisulcus</taxon>
    </lineage>
</organism>
<evidence type="ECO:0000313" key="1">
    <source>
        <dbReference type="EMBL" id="GKT30453.1"/>
    </source>
</evidence>
<dbReference type="EMBL" id="BQXS01014205">
    <property type="protein sequence ID" value="GKT30453.1"/>
    <property type="molecule type" value="Genomic_DNA"/>
</dbReference>
<sequence>MKTYQEMEEGYDKVLRCTALAHASCKDNMVSALLKQ</sequence>
<comment type="caution">
    <text evidence="1">The sequence shown here is derived from an EMBL/GenBank/DDBJ whole genome shotgun (WGS) entry which is preliminary data.</text>
</comment>
<name>A0ABQ5KD24_9EUKA</name>
<reference evidence="1" key="1">
    <citation type="submission" date="2022-03" db="EMBL/GenBank/DDBJ databases">
        <title>Draft genome sequence of Aduncisulcus paluster, a free-living microaerophilic Fornicata.</title>
        <authorList>
            <person name="Yuyama I."/>
            <person name="Kume K."/>
            <person name="Tamura T."/>
            <person name="Inagaki Y."/>
            <person name="Hashimoto T."/>
        </authorList>
    </citation>
    <scope>NUCLEOTIDE SEQUENCE</scope>
    <source>
        <strain evidence="1">NY0171</strain>
    </source>
</reference>
<keyword evidence="2" id="KW-1185">Reference proteome</keyword>
<feature type="non-terminal residue" evidence="1">
    <location>
        <position position="36"/>
    </location>
</feature>
<gene>
    <name evidence="1" type="ORF">ADUPG1_014419</name>
</gene>